<gene>
    <name evidence="2" type="ORF">Ataiwa_15110</name>
</gene>
<organism evidence="2 3">
    <name type="scientific">Algoriphagus taiwanensis</name>
    <dbReference type="NCBI Taxonomy" id="1445656"/>
    <lineage>
        <taxon>Bacteria</taxon>
        <taxon>Pseudomonadati</taxon>
        <taxon>Bacteroidota</taxon>
        <taxon>Cytophagia</taxon>
        <taxon>Cytophagales</taxon>
        <taxon>Cyclobacteriaceae</taxon>
        <taxon>Algoriphagus</taxon>
    </lineage>
</organism>
<accession>A0ABQ6PZ84</accession>
<reference evidence="2 3" key="1">
    <citation type="submission" date="2023-08" db="EMBL/GenBank/DDBJ databases">
        <title>Draft genome sequence of Algoriphagus taiwanensis.</title>
        <authorList>
            <person name="Takatani N."/>
            <person name="Hosokawa M."/>
            <person name="Sawabe T."/>
        </authorList>
    </citation>
    <scope>NUCLEOTIDE SEQUENCE [LARGE SCALE GENOMIC DNA]</scope>
    <source>
        <strain evidence="2 3">JCM 19755</strain>
    </source>
</reference>
<dbReference type="Proteomes" id="UP001307705">
    <property type="component" value="Unassembled WGS sequence"/>
</dbReference>
<evidence type="ECO:0000313" key="3">
    <source>
        <dbReference type="Proteomes" id="UP001307705"/>
    </source>
</evidence>
<dbReference type="InterPro" id="IPR056117">
    <property type="entry name" value="DUF7700"/>
</dbReference>
<name>A0ABQ6PZ84_9BACT</name>
<comment type="caution">
    <text evidence="2">The sequence shown here is derived from an EMBL/GenBank/DDBJ whole genome shotgun (WGS) entry which is preliminary data.</text>
</comment>
<feature type="domain" description="DUF7700" evidence="1">
    <location>
        <begin position="37"/>
        <end position="107"/>
    </location>
</feature>
<dbReference type="Pfam" id="PF24777">
    <property type="entry name" value="DUF7700"/>
    <property type="match status" value="1"/>
</dbReference>
<protein>
    <recommendedName>
        <fullName evidence="1">DUF7700 domain-containing protein</fullName>
    </recommendedName>
</protein>
<proteinExistence type="predicted"/>
<evidence type="ECO:0000313" key="2">
    <source>
        <dbReference type="EMBL" id="GMQ33239.1"/>
    </source>
</evidence>
<evidence type="ECO:0000259" key="1">
    <source>
        <dbReference type="Pfam" id="PF24777"/>
    </source>
</evidence>
<dbReference type="RefSeq" id="WP_420915730.1">
    <property type="nucleotide sequence ID" value="NZ_BTPE01000004.1"/>
</dbReference>
<dbReference type="EMBL" id="BTPE01000004">
    <property type="protein sequence ID" value="GMQ33239.1"/>
    <property type="molecule type" value="Genomic_DNA"/>
</dbReference>
<keyword evidence="3" id="KW-1185">Reference proteome</keyword>
<sequence>MKWIRRIFRKLFSRPNHNPIVRHDLLEFRIEENLKLLVYWKTLDIGKGPAVVLQAFEKEILKFDCFGNKKGHYHISPHYDFRIYFVEQTVPDQISRSIKELKINGLRYLKSQKDSRFDSFQLHESSFHSILIEVEKALNEFYRTVPELSE</sequence>